<keyword evidence="1" id="KW-0472">Membrane</keyword>
<feature type="transmembrane region" description="Helical" evidence="1">
    <location>
        <begin position="133"/>
        <end position="152"/>
    </location>
</feature>
<accession>A0A644XJY6</accession>
<keyword evidence="1" id="KW-1133">Transmembrane helix</keyword>
<feature type="transmembrane region" description="Helical" evidence="1">
    <location>
        <begin position="218"/>
        <end position="240"/>
    </location>
</feature>
<keyword evidence="1" id="KW-0812">Transmembrane</keyword>
<dbReference type="EMBL" id="VSSQ01002625">
    <property type="protein sequence ID" value="MPM16502.1"/>
    <property type="molecule type" value="Genomic_DNA"/>
</dbReference>
<comment type="caution">
    <text evidence="2">The sequence shown here is derived from an EMBL/GenBank/DDBJ whole genome shotgun (WGS) entry which is preliminary data.</text>
</comment>
<organism evidence="2">
    <name type="scientific">bioreactor metagenome</name>
    <dbReference type="NCBI Taxonomy" id="1076179"/>
    <lineage>
        <taxon>unclassified sequences</taxon>
        <taxon>metagenomes</taxon>
        <taxon>ecological metagenomes</taxon>
    </lineage>
</organism>
<reference evidence="2" key="1">
    <citation type="submission" date="2019-08" db="EMBL/GenBank/DDBJ databases">
        <authorList>
            <person name="Kucharzyk K."/>
            <person name="Murdoch R.W."/>
            <person name="Higgins S."/>
            <person name="Loffler F."/>
        </authorList>
    </citation>
    <scope>NUCLEOTIDE SEQUENCE</scope>
</reference>
<sequence length="243" mass="27411">MLFIILLILTAVLFILYKVVTDSTIPSIKLSINNRKNSDSIKNSYNTTTTINNSTHTTNNFNNNYSSNDSSGDLGFLPLLFGAITIGVIVTNFYKSNIDKINLVLFFSVLAIAIIYLVIGFYYNFKGKLTKEFIIYLVISFLALLVVIYFFFYPKYIPDSVKDVLSSSEPINANSLKSDTATFIIFKLIGGFGQVVITLISLVQILRRYSFDQIKASFIFMTFISILFFFATSGLFSKLISLY</sequence>
<feature type="transmembrane region" description="Helical" evidence="1">
    <location>
        <begin position="74"/>
        <end position="94"/>
    </location>
</feature>
<feature type="transmembrane region" description="Helical" evidence="1">
    <location>
        <begin position="184"/>
        <end position="206"/>
    </location>
</feature>
<protein>
    <submittedName>
        <fullName evidence="2">Uncharacterized protein</fullName>
    </submittedName>
</protein>
<evidence type="ECO:0000313" key="2">
    <source>
        <dbReference type="EMBL" id="MPM16502.1"/>
    </source>
</evidence>
<proteinExistence type="predicted"/>
<feature type="transmembrane region" description="Helical" evidence="1">
    <location>
        <begin position="101"/>
        <end position="121"/>
    </location>
</feature>
<dbReference type="AlphaFoldDB" id="A0A644XJY6"/>
<gene>
    <name evidence="2" type="ORF">SDC9_62883</name>
</gene>
<name>A0A644XJY6_9ZZZZ</name>
<evidence type="ECO:0000256" key="1">
    <source>
        <dbReference type="SAM" id="Phobius"/>
    </source>
</evidence>